<reference evidence="3 4" key="1">
    <citation type="submission" date="2018-06" db="EMBL/GenBank/DDBJ databases">
        <authorList>
            <consortium name="Pathogen Informatics"/>
            <person name="Doyle S."/>
        </authorList>
    </citation>
    <scope>NUCLEOTIDE SEQUENCE [LARGE SCALE GENOMIC DNA]</scope>
    <source>
        <strain evidence="3 4">NCTC10894</strain>
    </source>
</reference>
<sequence length="473" mass="49508">MRAWKYVVLLISLVACLWSLSASAAVYGGGSMGATSWAYERMMNNIVRTVPGGVMVGGDGVARIGYAGKQIGTVAMTEASVIGLGDIAAVVARSVNPAIIALTVGMFAAEMAYKRCNDSATGWCKRAPVNANQGDSGFNGYQFCFSGGTGVEACGDSPDAACAAVIRGAGLNYVGLHPSDSPTYYWCKYRLPDGTLFDASSGVIQVARCVKGYTVQGGQCKPDPQAPENWLPASYPDIAAAWNRSAAMNPDGIPDFWRQMTPEEQAQASANAQAQPTKINGSDTVSDPAVETSTQTKTKPDGTTEECKTTKSVTVQARPNTGDGAKDSPLNYKTTTATTTVCPDGTTTTTTDQDTGNTGSGGGGKKEDPKPDPVTDTPLGDLPKLYEAKYPDGIVGVWKASKPNVQTTPFFQAIASMFPSFGGGTCPAFSLNLNVMPHGMFGVRTIDVSCSVFQVVGLIMLATAAFTARKILF</sequence>
<dbReference type="PROSITE" id="PS51257">
    <property type="entry name" value="PROKAR_LIPOPROTEIN"/>
    <property type="match status" value="1"/>
</dbReference>
<feature type="compositionally biased region" description="Low complexity" evidence="1">
    <location>
        <begin position="334"/>
        <end position="357"/>
    </location>
</feature>
<feature type="compositionally biased region" description="Polar residues" evidence="1">
    <location>
        <begin position="310"/>
        <end position="319"/>
    </location>
</feature>
<feature type="compositionally biased region" description="Low complexity" evidence="1">
    <location>
        <begin position="265"/>
        <end position="275"/>
    </location>
</feature>
<name>A0AAJ4ZN82_9RALS</name>
<dbReference type="AlphaFoldDB" id="A0AAJ4ZN82"/>
<feature type="compositionally biased region" description="Polar residues" evidence="1">
    <location>
        <begin position="276"/>
        <end position="297"/>
    </location>
</feature>
<feature type="compositionally biased region" description="Basic and acidic residues" evidence="1">
    <location>
        <begin position="298"/>
        <end position="309"/>
    </location>
</feature>
<protein>
    <submittedName>
        <fullName evidence="3">Uncharacterized protein</fullName>
    </submittedName>
</protein>
<dbReference type="Proteomes" id="UP000255008">
    <property type="component" value="Unassembled WGS sequence"/>
</dbReference>
<evidence type="ECO:0000313" key="4">
    <source>
        <dbReference type="Proteomes" id="UP000255008"/>
    </source>
</evidence>
<feature type="signal peptide" evidence="2">
    <location>
        <begin position="1"/>
        <end position="24"/>
    </location>
</feature>
<feature type="chain" id="PRO_5042597261" evidence="2">
    <location>
        <begin position="25"/>
        <end position="473"/>
    </location>
</feature>
<comment type="caution">
    <text evidence="3">The sequence shown here is derived from an EMBL/GenBank/DDBJ whole genome shotgun (WGS) entry which is preliminary data.</text>
</comment>
<organism evidence="3 4">
    <name type="scientific">Ralstonia mannitolilytica</name>
    <dbReference type="NCBI Taxonomy" id="105219"/>
    <lineage>
        <taxon>Bacteria</taxon>
        <taxon>Pseudomonadati</taxon>
        <taxon>Pseudomonadota</taxon>
        <taxon>Betaproteobacteria</taxon>
        <taxon>Burkholderiales</taxon>
        <taxon>Burkholderiaceae</taxon>
        <taxon>Ralstonia</taxon>
    </lineage>
</organism>
<evidence type="ECO:0000256" key="2">
    <source>
        <dbReference type="SAM" id="SignalP"/>
    </source>
</evidence>
<keyword evidence="2" id="KW-0732">Signal</keyword>
<evidence type="ECO:0000313" key="3">
    <source>
        <dbReference type="EMBL" id="SUD98623.1"/>
    </source>
</evidence>
<dbReference type="EMBL" id="UGVE01000001">
    <property type="protein sequence ID" value="SUD98623.1"/>
    <property type="molecule type" value="Genomic_DNA"/>
</dbReference>
<gene>
    <name evidence="3" type="ORF">NCTC10894_03014</name>
</gene>
<feature type="region of interest" description="Disordered" evidence="1">
    <location>
        <begin position="264"/>
        <end position="380"/>
    </location>
</feature>
<accession>A0AAJ4ZN82</accession>
<proteinExistence type="predicted"/>
<evidence type="ECO:0000256" key="1">
    <source>
        <dbReference type="SAM" id="MobiDB-lite"/>
    </source>
</evidence>
<feature type="compositionally biased region" description="Basic and acidic residues" evidence="1">
    <location>
        <begin position="364"/>
        <end position="373"/>
    </location>
</feature>